<name>A0A8X6UNP1_NEPPI</name>
<dbReference type="EMBL" id="BMAW01032983">
    <property type="protein sequence ID" value="GFU28130.1"/>
    <property type="molecule type" value="Genomic_DNA"/>
</dbReference>
<dbReference type="Proteomes" id="UP000887013">
    <property type="component" value="Unassembled WGS sequence"/>
</dbReference>
<reference evidence="1" key="1">
    <citation type="submission" date="2020-08" db="EMBL/GenBank/DDBJ databases">
        <title>Multicomponent nature underlies the extraordinary mechanical properties of spider dragline silk.</title>
        <authorList>
            <person name="Kono N."/>
            <person name="Nakamura H."/>
            <person name="Mori M."/>
            <person name="Yoshida Y."/>
            <person name="Ohtoshi R."/>
            <person name="Malay A.D."/>
            <person name="Moran D.A.P."/>
            <person name="Tomita M."/>
            <person name="Numata K."/>
            <person name="Arakawa K."/>
        </authorList>
    </citation>
    <scope>NUCLEOTIDE SEQUENCE</scope>
</reference>
<dbReference type="AlphaFoldDB" id="A0A8X6UNP1"/>
<protein>
    <submittedName>
        <fullName evidence="1">Uncharacterized protein</fullName>
    </submittedName>
</protein>
<organism evidence="1 2">
    <name type="scientific">Nephila pilipes</name>
    <name type="common">Giant wood spider</name>
    <name type="synonym">Nephila maculata</name>
    <dbReference type="NCBI Taxonomy" id="299642"/>
    <lineage>
        <taxon>Eukaryota</taxon>
        <taxon>Metazoa</taxon>
        <taxon>Ecdysozoa</taxon>
        <taxon>Arthropoda</taxon>
        <taxon>Chelicerata</taxon>
        <taxon>Arachnida</taxon>
        <taxon>Araneae</taxon>
        <taxon>Araneomorphae</taxon>
        <taxon>Entelegynae</taxon>
        <taxon>Araneoidea</taxon>
        <taxon>Nephilidae</taxon>
        <taxon>Nephila</taxon>
    </lineage>
</organism>
<evidence type="ECO:0000313" key="2">
    <source>
        <dbReference type="Proteomes" id="UP000887013"/>
    </source>
</evidence>
<gene>
    <name evidence="1" type="ORF">NPIL_612661</name>
</gene>
<comment type="caution">
    <text evidence="1">The sequence shown here is derived from an EMBL/GenBank/DDBJ whole genome shotgun (WGS) entry which is preliminary data.</text>
</comment>
<evidence type="ECO:0000313" key="1">
    <source>
        <dbReference type="EMBL" id="GFU28130.1"/>
    </source>
</evidence>
<keyword evidence="2" id="KW-1185">Reference proteome</keyword>
<feature type="non-terminal residue" evidence="1">
    <location>
        <position position="1"/>
    </location>
</feature>
<proteinExistence type="predicted"/>
<accession>A0A8X6UNP1</accession>
<sequence length="116" mass="13224">ATSHIIPPYFPGKLERGYYKNVMQSVGFQDVRSEIINIPLVYRTDDICLNELLQITKGIFNIPPERNDEFKCDLLKRFKNIVGSKSEPICYTIVEILLFAVKPSISLPSENESESS</sequence>